<evidence type="ECO:0000313" key="2">
    <source>
        <dbReference type="Proteomes" id="UP000793456"/>
    </source>
</evidence>
<reference evidence="1" key="1">
    <citation type="submission" date="2018-11" db="EMBL/GenBank/DDBJ databases">
        <title>The sequence and de novo assembly of Larimichthys crocea genome using PacBio and Hi-C technologies.</title>
        <authorList>
            <person name="Xu P."/>
            <person name="Chen B."/>
            <person name="Zhou Z."/>
            <person name="Ke Q."/>
            <person name="Wu Y."/>
            <person name="Bai H."/>
            <person name="Pu F."/>
        </authorList>
    </citation>
    <scope>NUCLEOTIDE SEQUENCE</scope>
    <source>
        <tissue evidence="1">Muscle</tissue>
    </source>
</reference>
<protein>
    <submittedName>
        <fullName evidence="1">Uncharacterized protein</fullName>
    </submittedName>
</protein>
<gene>
    <name evidence="1" type="ORF">E3U43_008825</name>
</gene>
<keyword evidence="2" id="KW-1185">Reference proteome</keyword>
<dbReference type="EMBL" id="CM011674">
    <property type="protein sequence ID" value="TMS23519.1"/>
    <property type="molecule type" value="Genomic_DNA"/>
</dbReference>
<organism evidence="1 2">
    <name type="scientific">Larimichthys crocea</name>
    <name type="common">Large yellow croaker</name>
    <name type="synonym">Pseudosciaena crocea</name>
    <dbReference type="NCBI Taxonomy" id="215358"/>
    <lineage>
        <taxon>Eukaryota</taxon>
        <taxon>Metazoa</taxon>
        <taxon>Chordata</taxon>
        <taxon>Craniata</taxon>
        <taxon>Vertebrata</taxon>
        <taxon>Euteleostomi</taxon>
        <taxon>Actinopterygii</taxon>
        <taxon>Neopterygii</taxon>
        <taxon>Teleostei</taxon>
        <taxon>Neoteleostei</taxon>
        <taxon>Acanthomorphata</taxon>
        <taxon>Eupercaria</taxon>
        <taxon>Sciaenidae</taxon>
        <taxon>Larimichthys</taxon>
    </lineage>
</organism>
<accession>A0ACD3RVL1</accession>
<name>A0ACD3RVL1_LARCR</name>
<proteinExistence type="predicted"/>
<sequence>MEEAFTAKEAAFSVCEQLRTHSATEISELERIVGSQQELLAALNQTYPEQVALNQAYNEALNSASDVLSTTIEEQSSLMKELCRVRGLLQGTAPILLGLNEKAAAALRERDEHISARNQAVEEREQIEEEWNQTNLNLQTAREQIGDLNLQVTILTSEMGVLRQKLTERDEERGQLERKVTELSATVSSTLASYTFLEQALGAETTKLQQSWKDIQQANDRGNELEASLGQSEQQVSELSQALAQSEEQLSQLQVLTQSQNSEIQQLQDLCTQLSGVREMNEFLQMENELAREQMSESECMLRANLQGLRERNIQCEDLKGELGQLQLENRSLQEQLETTRSKASETQLELEEKLAQAVTEITLLHHTLRGLTNELHAALKDQKPEPPKDKQSQSIHSVERRHPSSSFVDSIMVALTSEKEEDVNTETPPGPDTPEPQCETLFSETSAFTRIAAVTPKKSLSTVEFEPEEDEQSSVAELFADLGSTVTELVSTLTMVRQRKDAQLEELHNTICGLQVEQQAANNRHQAEVFELNRQLSSLNSLVERGTQALQQKSQDEKTLSKLMSEIQETQEILNKYKTDSNELRKEVVELRRSLQQSKVESQFLREELRKARGHSAPPAHFMEEKIQLLKEVERLKSSLQEVEQARVKLLERAKRHQIIHQTNQQKSENELQMLNKMINKVRETLLSLPDVVKRSEQLQQLVEYIG</sequence>
<evidence type="ECO:0000313" key="1">
    <source>
        <dbReference type="EMBL" id="TMS23519.1"/>
    </source>
</evidence>
<dbReference type="Proteomes" id="UP000793456">
    <property type="component" value="Chromosome I"/>
</dbReference>
<comment type="caution">
    <text evidence="1">The sequence shown here is derived from an EMBL/GenBank/DDBJ whole genome shotgun (WGS) entry which is preliminary data.</text>
</comment>